<keyword evidence="2 4" id="KW-0125">Carotenoid biosynthesis</keyword>
<proteinExistence type="inferred from homology"/>
<gene>
    <name evidence="6" type="ORF">RIB2604_03300170</name>
</gene>
<keyword evidence="3 4" id="KW-0560">Oxidoreductase</keyword>
<dbReference type="NCBIfam" id="TIGR02734">
    <property type="entry name" value="crtI_fam"/>
    <property type="match status" value="1"/>
</dbReference>
<dbReference type="InterPro" id="IPR002937">
    <property type="entry name" value="Amino_oxidase"/>
</dbReference>
<evidence type="ECO:0000256" key="1">
    <source>
        <dbReference type="ARBA" id="ARBA00004829"/>
    </source>
</evidence>
<evidence type="ECO:0000313" key="7">
    <source>
        <dbReference type="Proteomes" id="UP000075230"/>
    </source>
</evidence>
<dbReference type="SUPFAM" id="SSF51905">
    <property type="entry name" value="FAD/NAD(P)-binding domain"/>
    <property type="match status" value="1"/>
</dbReference>
<dbReference type="Pfam" id="PF01593">
    <property type="entry name" value="Amino_oxidase"/>
    <property type="match status" value="1"/>
</dbReference>
<protein>
    <submittedName>
        <fullName evidence="6">Phytoene dehydrogenase</fullName>
    </submittedName>
</protein>
<dbReference type="VEuPathDB" id="FungiDB:ASPFODRAFT_219696"/>
<comment type="caution">
    <text evidence="6">The sequence shown here is derived from an EMBL/GenBank/DDBJ whole genome shotgun (WGS) entry which is preliminary data.</text>
</comment>
<dbReference type="Proteomes" id="UP000075230">
    <property type="component" value="Unassembled WGS sequence"/>
</dbReference>
<accession>A0A146FX54</accession>
<reference evidence="7" key="2">
    <citation type="submission" date="2016-02" db="EMBL/GenBank/DDBJ databases">
        <title>Genome sequencing of Aspergillus luchuensis NBRC 4314.</title>
        <authorList>
            <person name="Yamada O."/>
        </authorList>
    </citation>
    <scope>NUCLEOTIDE SEQUENCE [LARGE SCALE GENOMIC DNA]</scope>
    <source>
        <strain evidence="7">RIB 2604</strain>
    </source>
</reference>
<dbReference type="AlphaFoldDB" id="A0A146FX54"/>
<comment type="similarity">
    <text evidence="4">Belongs to the carotenoid/retinoid oxidoreductase family.</text>
</comment>
<reference evidence="6 7" key="1">
    <citation type="journal article" date="2016" name="DNA Res.">
        <title>Genome sequence of Aspergillus luchuensis NBRC 4314.</title>
        <authorList>
            <person name="Yamada O."/>
            <person name="Machida M."/>
            <person name="Hosoyama A."/>
            <person name="Goto M."/>
            <person name="Takahashi T."/>
            <person name="Futagami T."/>
            <person name="Yamagata Y."/>
            <person name="Takeuchi M."/>
            <person name="Kobayashi T."/>
            <person name="Koike H."/>
            <person name="Abe K."/>
            <person name="Asai K."/>
            <person name="Arita M."/>
            <person name="Fujita N."/>
            <person name="Fukuda K."/>
            <person name="Higa K."/>
            <person name="Horikawa H."/>
            <person name="Ishikawa T."/>
            <person name="Jinno K."/>
            <person name="Kato Y."/>
            <person name="Kirimura K."/>
            <person name="Mizutani O."/>
            <person name="Nakasone K."/>
            <person name="Sano M."/>
            <person name="Shiraishi Y."/>
            <person name="Tsukahara M."/>
            <person name="Gomi K."/>
        </authorList>
    </citation>
    <scope>NUCLEOTIDE SEQUENCE [LARGE SCALE GENOMIC DNA]</scope>
    <source>
        <strain evidence="6 7">RIB 2604</strain>
    </source>
</reference>
<sequence>MPEFFRQAFQELGTSLENEGIHMLECEPNYCIWFPDHDHIELSRDIPHLKAQMEYHEGPGGFNRFCTFLAESGLQYELCKESVFKQSFPTLRSMFHPALFKGFLHIRPWTSMYSQVAKYFRSEKMRRVWSFESMYLGISPYRALGAFSLLPYIEMTDGIWYPRGGFQRVLHALSEVGRRLGVEYLLDSPVAKIELSDDNAKATGVRLETGEVLRADIIVVNADLVYAYNHLLSPSREAERLRKRSTSCSSISFYWAFNEQIPELRPHNVFLAGRFRESFDRIFDDHDVPEDFSFYVNVPSRVDVTAAPAGRESVMVLVPVGRLVDTLDRDEEEKRWNILVAQTRDIVLDTIEARTGARNLREKLVHEIVNSPLTWREKFNLDRGAILGLSHDFDNILWFRPQMKHFAIKGLYFTGSSTHPGAGVPACLLSGKFVVREIMKDWMEAKTTTKDYRRWQGRPTGGSGAILKLSGGSIPDDTQLTINIDTASSQLDTFTQYQQISTSHRQSFATGHPARIKNQYLDTWTYSQPPPWRDPPKVVIEDREQAIETCAQIEARQELTLYIDGINIF</sequence>
<evidence type="ECO:0000256" key="3">
    <source>
        <dbReference type="ARBA" id="ARBA00023002"/>
    </source>
</evidence>
<dbReference type="PANTHER" id="PTHR43734">
    <property type="entry name" value="PHYTOENE DESATURASE"/>
    <property type="match status" value="1"/>
</dbReference>
<evidence type="ECO:0000313" key="6">
    <source>
        <dbReference type="EMBL" id="GAT30045.1"/>
    </source>
</evidence>
<organism evidence="6 7">
    <name type="scientific">Aspergillus kawachii</name>
    <name type="common">White koji mold</name>
    <name type="synonym">Aspergillus awamori var. kawachi</name>
    <dbReference type="NCBI Taxonomy" id="1069201"/>
    <lineage>
        <taxon>Eukaryota</taxon>
        <taxon>Fungi</taxon>
        <taxon>Dikarya</taxon>
        <taxon>Ascomycota</taxon>
        <taxon>Pezizomycotina</taxon>
        <taxon>Eurotiomycetes</taxon>
        <taxon>Eurotiomycetidae</taxon>
        <taxon>Eurotiales</taxon>
        <taxon>Aspergillaceae</taxon>
        <taxon>Aspergillus</taxon>
        <taxon>Aspergillus subgen. Circumdati</taxon>
    </lineage>
</organism>
<comment type="pathway">
    <text evidence="1 4">Carotenoid biosynthesis.</text>
</comment>
<dbReference type="PANTHER" id="PTHR43734:SF1">
    <property type="entry name" value="PHYTOENE DESATURASE"/>
    <property type="match status" value="1"/>
</dbReference>
<dbReference type="InterPro" id="IPR014105">
    <property type="entry name" value="Carotenoid/retinoid_OxRdtase"/>
</dbReference>
<name>A0A146FX54_ASPKA</name>
<dbReference type="InterPro" id="IPR036188">
    <property type="entry name" value="FAD/NAD-bd_sf"/>
</dbReference>
<evidence type="ECO:0000259" key="5">
    <source>
        <dbReference type="Pfam" id="PF01593"/>
    </source>
</evidence>
<dbReference type="GO" id="GO:0016117">
    <property type="term" value="P:carotenoid biosynthetic process"/>
    <property type="evidence" value="ECO:0007669"/>
    <property type="project" value="UniProtKB-KW"/>
</dbReference>
<evidence type="ECO:0000256" key="4">
    <source>
        <dbReference type="RuleBase" id="RU362075"/>
    </source>
</evidence>
<feature type="domain" description="Amine oxidase" evidence="5">
    <location>
        <begin position="117"/>
        <end position="439"/>
    </location>
</feature>
<evidence type="ECO:0000256" key="2">
    <source>
        <dbReference type="ARBA" id="ARBA00022746"/>
    </source>
</evidence>
<dbReference type="Gene3D" id="3.50.50.60">
    <property type="entry name" value="FAD/NAD(P)-binding domain"/>
    <property type="match status" value="1"/>
</dbReference>
<dbReference type="EMBL" id="BCWF01000032">
    <property type="protein sequence ID" value="GAT30045.1"/>
    <property type="molecule type" value="Genomic_DNA"/>
</dbReference>
<dbReference type="GO" id="GO:0016491">
    <property type="term" value="F:oxidoreductase activity"/>
    <property type="evidence" value="ECO:0007669"/>
    <property type="project" value="UniProtKB-KW"/>
</dbReference>